<keyword evidence="2" id="KW-1185">Reference proteome</keyword>
<dbReference type="Gene3D" id="3.10.129.10">
    <property type="entry name" value="Hotdog Thioesterase"/>
    <property type="match status" value="1"/>
</dbReference>
<name>A0A840C9D5_9RHOB</name>
<reference evidence="1 2" key="1">
    <citation type="submission" date="2020-08" db="EMBL/GenBank/DDBJ databases">
        <title>Genomic Encyclopedia of Type Strains, Phase IV (KMG-IV): sequencing the most valuable type-strain genomes for metagenomic binning, comparative biology and taxonomic classification.</title>
        <authorList>
            <person name="Goeker M."/>
        </authorList>
    </citation>
    <scope>NUCLEOTIDE SEQUENCE [LARGE SCALE GENOMIC DNA]</scope>
    <source>
        <strain evidence="1 2">DSM 105040</strain>
    </source>
</reference>
<gene>
    <name evidence="1" type="ORF">GGR17_000453</name>
</gene>
<accession>A0A840C9D5</accession>
<dbReference type="Proteomes" id="UP000585681">
    <property type="component" value="Unassembled WGS sequence"/>
</dbReference>
<proteinExistence type="predicted"/>
<dbReference type="InterPro" id="IPR029069">
    <property type="entry name" value="HotDog_dom_sf"/>
</dbReference>
<comment type="caution">
    <text evidence="1">The sequence shown here is derived from an EMBL/GenBank/DDBJ whole genome shotgun (WGS) entry which is preliminary data.</text>
</comment>
<organism evidence="1 2">
    <name type="scientific">Actibacterium naphthalenivorans</name>
    <dbReference type="NCBI Taxonomy" id="1614693"/>
    <lineage>
        <taxon>Bacteria</taxon>
        <taxon>Pseudomonadati</taxon>
        <taxon>Pseudomonadota</taxon>
        <taxon>Alphaproteobacteria</taxon>
        <taxon>Rhodobacterales</taxon>
        <taxon>Roseobacteraceae</taxon>
        <taxon>Actibacterium</taxon>
    </lineage>
</organism>
<dbReference type="RefSeq" id="WP_054540330.1">
    <property type="nucleotide sequence ID" value="NZ_JACIEQ010000001.1"/>
</dbReference>
<evidence type="ECO:0000313" key="2">
    <source>
        <dbReference type="Proteomes" id="UP000585681"/>
    </source>
</evidence>
<dbReference type="AlphaFoldDB" id="A0A840C9D5"/>
<dbReference type="SUPFAM" id="SSF54637">
    <property type="entry name" value="Thioesterase/thiol ester dehydrase-isomerase"/>
    <property type="match status" value="1"/>
</dbReference>
<dbReference type="EMBL" id="JACIEQ010000001">
    <property type="protein sequence ID" value="MBB4020662.1"/>
    <property type="molecule type" value="Genomic_DNA"/>
</dbReference>
<evidence type="ECO:0000313" key="1">
    <source>
        <dbReference type="EMBL" id="MBB4020662.1"/>
    </source>
</evidence>
<sequence length="141" mass="15531">MTADSHPPFDTALREDTSPFQAHLGYTLRDWRADYACFEMPVAEFTTNRHGIPHGGVYGVLLDTAMGYAGCYTGDPANRRFAMTLSMNVLFISRPKGKLLIGEGWRTGGGQRTYFAESVIHDETGEKIATGTGVFRYRSAG</sequence>
<dbReference type="CDD" id="cd03443">
    <property type="entry name" value="PaaI_thioesterase"/>
    <property type="match status" value="1"/>
</dbReference>
<protein>
    <submittedName>
        <fullName evidence="1">Uncharacterized protein (TIGR00369 family)</fullName>
    </submittedName>
</protein>
<dbReference type="NCBIfam" id="TIGR00369">
    <property type="entry name" value="unchar_dom_1"/>
    <property type="match status" value="1"/>
</dbReference>
<dbReference type="InterPro" id="IPR003736">
    <property type="entry name" value="PAAI_dom"/>
</dbReference>
<dbReference type="GO" id="GO:0016790">
    <property type="term" value="F:thiolester hydrolase activity"/>
    <property type="evidence" value="ECO:0007669"/>
    <property type="project" value="UniProtKB-ARBA"/>
</dbReference>